<reference evidence="1 2" key="1">
    <citation type="journal article" date="2009" name="Nature">
        <title>Evolution of pathogenicity and sexual reproduction in eight Candida genomes.</title>
        <authorList>
            <person name="Butler G."/>
            <person name="Rasmussen M.D."/>
            <person name="Lin M.F."/>
            <person name="Santos M.A."/>
            <person name="Sakthikumar S."/>
            <person name="Munro C.A."/>
            <person name="Rheinbay E."/>
            <person name="Grabherr M."/>
            <person name="Forche A."/>
            <person name="Reedy J.L."/>
            <person name="Agrafioti I."/>
            <person name="Arnaud M.B."/>
            <person name="Bates S."/>
            <person name="Brown A.J."/>
            <person name="Brunke S."/>
            <person name="Costanzo M.C."/>
            <person name="Fitzpatrick D.A."/>
            <person name="de Groot P.W."/>
            <person name="Harris D."/>
            <person name="Hoyer L.L."/>
            <person name="Hube B."/>
            <person name="Klis F.M."/>
            <person name="Kodira C."/>
            <person name="Lennard N."/>
            <person name="Logue M.E."/>
            <person name="Martin R."/>
            <person name="Neiman A.M."/>
            <person name="Nikolaou E."/>
            <person name="Quail M.A."/>
            <person name="Quinn J."/>
            <person name="Santos M.C."/>
            <person name="Schmitzberger F.F."/>
            <person name="Sherlock G."/>
            <person name="Shah P."/>
            <person name="Silverstein K.A."/>
            <person name="Skrzypek M.S."/>
            <person name="Soll D."/>
            <person name="Staggs R."/>
            <person name="Stansfield I."/>
            <person name="Stumpf M.P."/>
            <person name="Sudbery P.E."/>
            <person name="Srikantha T."/>
            <person name="Zeng Q."/>
            <person name="Berman J."/>
            <person name="Berriman M."/>
            <person name="Heitman J."/>
            <person name="Gow N.A."/>
            <person name="Lorenz M.C."/>
            <person name="Birren B.W."/>
            <person name="Kellis M."/>
            <person name="Cuomo C.A."/>
        </authorList>
    </citation>
    <scope>NUCLEOTIDE SEQUENCE [LARGE SCALE GENOMIC DNA]</scope>
    <source>
        <strain evidence="1 2">ATCC 42720</strain>
    </source>
</reference>
<gene>
    <name evidence="1" type="ORF">CLUG_02614</name>
</gene>
<dbReference type="EMBL" id="CH408078">
    <property type="protein sequence ID" value="EEQ38489.1"/>
    <property type="molecule type" value="Genomic_DNA"/>
</dbReference>
<evidence type="ECO:0000313" key="2">
    <source>
        <dbReference type="Proteomes" id="UP000007703"/>
    </source>
</evidence>
<dbReference type="KEGG" id="clu:CLUG_02614"/>
<dbReference type="AlphaFoldDB" id="C4Y4P2"/>
<organism evidence="1 2">
    <name type="scientific">Clavispora lusitaniae (strain ATCC 42720)</name>
    <name type="common">Yeast</name>
    <name type="synonym">Candida lusitaniae</name>
    <dbReference type="NCBI Taxonomy" id="306902"/>
    <lineage>
        <taxon>Eukaryota</taxon>
        <taxon>Fungi</taxon>
        <taxon>Dikarya</taxon>
        <taxon>Ascomycota</taxon>
        <taxon>Saccharomycotina</taxon>
        <taxon>Pichiomycetes</taxon>
        <taxon>Metschnikowiaceae</taxon>
        <taxon>Clavispora</taxon>
    </lineage>
</organism>
<accession>C4Y4P2</accession>
<dbReference type="Proteomes" id="UP000007703">
    <property type="component" value="Unassembled WGS sequence"/>
</dbReference>
<dbReference type="VEuPathDB" id="FungiDB:CLUG_02614"/>
<dbReference type="HOGENOM" id="CLU_552062_0_0_1"/>
<evidence type="ECO:0000313" key="1">
    <source>
        <dbReference type="EMBL" id="EEQ38489.1"/>
    </source>
</evidence>
<dbReference type="InParanoid" id="C4Y4P2"/>
<sequence>MRRNSSVVSIWNWISRYDTIQNLTAFNPASWSNQLMLFLVLVNSVNHDGSERFNQTLDRPCSSISQGTDGVAFNLLSQFKNSVNFLFCCLTLDKSVHHFSQPCGTFSTRSTLATRLVFIESGESLNGSDNVSLLVHDNDSGSSQTRANIFQSIVVHQDIVTNIFWHNWNGTSARNNTQQVVPSTNNTATVLFQQFLQWDRHFFFHGTRFVDVARDTVQLGTCVSLTTERGKPVATSSQNRRSNRDSLDIGNSCWSTKQTNTSRERRLQSWLSCLAFDRLNQSSLFTTNVSTHTTVDVHIKVVARSTCVFTEKARLVSFVDGISQNGSFVVKLASDVNVRSSGIHTSSSQQTSFNQLVWVLSDDFSIFTRTRLTLISVNDQVSWSWVLFPSWRVHERPLKSRRETSTTSASQAGLLHFINNPFVTFQDDFFGLVPVTHLLGRFKVVAVGAINILKDSVQVFQATVNSVWVHCWIGISSQTSHASGAVPQVAKHFS</sequence>
<proteinExistence type="predicted"/>
<protein>
    <submittedName>
        <fullName evidence="1">Uncharacterized protein</fullName>
    </submittedName>
</protein>
<name>C4Y4P2_CLAL4</name>